<evidence type="ECO:0000313" key="1">
    <source>
        <dbReference type="EMBL" id="TWH83139.1"/>
    </source>
</evidence>
<gene>
    <name evidence="1" type="ORF">IQ19_03874</name>
</gene>
<protein>
    <submittedName>
        <fullName evidence="1">Uncharacterized protein</fullName>
    </submittedName>
</protein>
<reference evidence="1 2" key="1">
    <citation type="journal article" date="2015" name="Stand. Genomic Sci.">
        <title>Genomic Encyclopedia of Bacterial and Archaeal Type Strains, Phase III: the genomes of soil and plant-associated and newly described type strains.</title>
        <authorList>
            <person name="Whitman W.B."/>
            <person name="Woyke T."/>
            <person name="Klenk H.P."/>
            <person name="Zhou Y."/>
            <person name="Lilburn T.G."/>
            <person name="Beck B.J."/>
            <person name="De Vos P."/>
            <person name="Vandamme P."/>
            <person name="Eisen J.A."/>
            <person name="Garrity G."/>
            <person name="Hugenholtz P."/>
            <person name="Kyrpides N.C."/>
        </authorList>
    </citation>
    <scope>NUCLEOTIDE SEQUENCE [LARGE SCALE GENOMIC DNA]</scope>
    <source>
        <strain evidence="1 2">CGMCC 1.10115</strain>
    </source>
</reference>
<dbReference type="Proteomes" id="UP000318667">
    <property type="component" value="Unassembled WGS sequence"/>
</dbReference>
<sequence length="150" mass="16954">MRKTGKQVGQQTEYEARFQAGYPAGYEVWQHPWQRLEVETFPLLVRGGPTIGVRWHPGNVQGTFNILGLFFNKGTRPAGLGLAPGQGSWLDRGMSDNEPDILQQNVPANVTSAPWFIDLRSPNKYWTFYVFNTGQGVLRITRAHPGRRID</sequence>
<proteinExistence type="predicted"/>
<dbReference type="EMBL" id="VLKI01000013">
    <property type="protein sequence ID" value="TWH83139.1"/>
    <property type="molecule type" value="Genomic_DNA"/>
</dbReference>
<evidence type="ECO:0000313" key="2">
    <source>
        <dbReference type="Proteomes" id="UP000318667"/>
    </source>
</evidence>
<name>A0A562JJ09_9BACI</name>
<accession>A0A562JJ09</accession>
<comment type="caution">
    <text evidence="1">The sequence shown here is derived from an EMBL/GenBank/DDBJ whole genome shotgun (WGS) entry which is preliminary data.</text>
</comment>
<organism evidence="1 2">
    <name type="scientific">Cytobacillus oceanisediminis</name>
    <dbReference type="NCBI Taxonomy" id="665099"/>
    <lineage>
        <taxon>Bacteria</taxon>
        <taxon>Bacillati</taxon>
        <taxon>Bacillota</taxon>
        <taxon>Bacilli</taxon>
        <taxon>Bacillales</taxon>
        <taxon>Bacillaceae</taxon>
        <taxon>Cytobacillus</taxon>
    </lineage>
</organism>
<keyword evidence="2" id="KW-1185">Reference proteome</keyword>
<dbReference type="AlphaFoldDB" id="A0A562JJ09"/>